<organism evidence="2 3">
    <name type="scientific">Apatococcus fuscideae</name>
    <dbReference type="NCBI Taxonomy" id="2026836"/>
    <lineage>
        <taxon>Eukaryota</taxon>
        <taxon>Viridiplantae</taxon>
        <taxon>Chlorophyta</taxon>
        <taxon>core chlorophytes</taxon>
        <taxon>Trebouxiophyceae</taxon>
        <taxon>Chlorellales</taxon>
        <taxon>Chlorellaceae</taxon>
        <taxon>Apatococcus</taxon>
    </lineage>
</organism>
<evidence type="ECO:0000256" key="1">
    <source>
        <dbReference type="SAM" id="MobiDB-lite"/>
    </source>
</evidence>
<feature type="region of interest" description="Disordered" evidence="1">
    <location>
        <begin position="1"/>
        <end position="55"/>
    </location>
</feature>
<evidence type="ECO:0000313" key="3">
    <source>
        <dbReference type="Proteomes" id="UP001485043"/>
    </source>
</evidence>
<protein>
    <submittedName>
        <fullName evidence="2">Uncharacterized protein</fullName>
    </submittedName>
</protein>
<dbReference type="AlphaFoldDB" id="A0AAW1SRF6"/>
<dbReference type="EMBL" id="JALJOV010001195">
    <property type="protein sequence ID" value="KAK9852345.1"/>
    <property type="molecule type" value="Genomic_DNA"/>
</dbReference>
<comment type="caution">
    <text evidence="2">The sequence shown here is derived from an EMBL/GenBank/DDBJ whole genome shotgun (WGS) entry which is preliminary data.</text>
</comment>
<accession>A0AAW1SRF6</accession>
<name>A0AAW1SRF6_9CHLO</name>
<evidence type="ECO:0000313" key="2">
    <source>
        <dbReference type="EMBL" id="KAK9852345.1"/>
    </source>
</evidence>
<sequence length="137" mass="14748">MMQTLKPAAATRSATDRPDGPAPTTASRGLDQHPAGGYRLQRRGNKSSAAADLQSHVRGPMEGCSRWAGRSKSQARLEDNSCKHSPVLHHLHTPVAIWRVASGESRSLQLASMLASISASCSPPTQQWHSAQHQHSI</sequence>
<reference evidence="2 3" key="1">
    <citation type="journal article" date="2024" name="Nat. Commun.">
        <title>Phylogenomics reveals the evolutionary origins of lichenization in chlorophyte algae.</title>
        <authorList>
            <person name="Puginier C."/>
            <person name="Libourel C."/>
            <person name="Otte J."/>
            <person name="Skaloud P."/>
            <person name="Haon M."/>
            <person name="Grisel S."/>
            <person name="Petersen M."/>
            <person name="Berrin J.G."/>
            <person name="Delaux P.M."/>
            <person name="Dal Grande F."/>
            <person name="Keller J."/>
        </authorList>
    </citation>
    <scope>NUCLEOTIDE SEQUENCE [LARGE SCALE GENOMIC DNA]</scope>
    <source>
        <strain evidence="2 3">SAG 2523</strain>
    </source>
</reference>
<keyword evidence="3" id="KW-1185">Reference proteome</keyword>
<dbReference type="Proteomes" id="UP001485043">
    <property type="component" value="Unassembled WGS sequence"/>
</dbReference>
<gene>
    <name evidence="2" type="ORF">WJX84_004022</name>
</gene>
<proteinExistence type="predicted"/>